<feature type="compositionally biased region" description="Polar residues" evidence="1">
    <location>
        <begin position="250"/>
        <end position="262"/>
    </location>
</feature>
<dbReference type="Proteomes" id="UP000435304">
    <property type="component" value="Unassembled WGS sequence"/>
</dbReference>
<dbReference type="EMBL" id="WPCU01000010">
    <property type="protein sequence ID" value="MVA77429.1"/>
    <property type="molecule type" value="Genomic_DNA"/>
</dbReference>
<organism evidence="2 3">
    <name type="scientific">Auraticoccus cholistanensis</name>
    <dbReference type="NCBI Taxonomy" id="2656650"/>
    <lineage>
        <taxon>Bacteria</taxon>
        <taxon>Bacillati</taxon>
        <taxon>Actinomycetota</taxon>
        <taxon>Actinomycetes</taxon>
        <taxon>Propionibacteriales</taxon>
        <taxon>Propionibacteriaceae</taxon>
        <taxon>Auraticoccus</taxon>
    </lineage>
</organism>
<evidence type="ECO:0000313" key="2">
    <source>
        <dbReference type="EMBL" id="MVA77429.1"/>
    </source>
</evidence>
<evidence type="ECO:0000256" key="1">
    <source>
        <dbReference type="SAM" id="MobiDB-lite"/>
    </source>
</evidence>
<feature type="region of interest" description="Disordered" evidence="1">
    <location>
        <begin position="238"/>
        <end position="323"/>
    </location>
</feature>
<dbReference type="RefSeq" id="WP_156611625.1">
    <property type="nucleotide sequence ID" value="NZ_WPCU01000010.1"/>
</dbReference>
<feature type="compositionally biased region" description="Basic and acidic residues" evidence="1">
    <location>
        <begin position="302"/>
        <end position="314"/>
    </location>
</feature>
<proteinExistence type="predicted"/>
<feature type="compositionally biased region" description="Pro residues" evidence="1">
    <location>
        <begin position="270"/>
        <end position="283"/>
    </location>
</feature>
<sequence length="323" mass="35168">MSTPDFSSWSAMPGKLTEAWQALKEMTATAEQRDRDEMDAVMDKLDEEYNGWFTTSGDEEDAVWARFDELVAEMNTAWDELHGYWTDEFAGHVSKAKLVYDAAVVWKDDVTAKLGDHENTIATSQARMHWTGPGAEAYGKKLPDQVQAMADLKGHVATAAYGVEQAAAVLGGVYTAILNDVEGLTDAVDALPGDDSGTTFGNRVYNTRYYLEGYLETLKSYHSGDGVWSDPAGDARTAMETTVPEAKVLSTPSWPVASSESMQDMRPGAPTAPPAPITPPAPDPEQQTQQPQQLPQTGHTPESVDRSNQERTDTVEVGDEGND</sequence>
<dbReference type="AlphaFoldDB" id="A0A6A9V1H6"/>
<gene>
    <name evidence="2" type="ORF">GC722_15570</name>
</gene>
<feature type="compositionally biased region" description="Low complexity" evidence="1">
    <location>
        <begin position="284"/>
        <end position="301"/>
    </location>
</feature>
<name>A0A6A9V1H6_9ACTN</name>
<accession>A0A6A9V1H6</accession>
<reference evidence="2 3" key="1">
    <citation type="submission" date="2019-12" db="EMBL/GenBank/DDBJ databases">
        <title>Auraticoccus cholistani sp. nov., an actinomycete isolated from soil of Cholistan desert.</title>
        <authorList>
            <person name="Cheema M.T."/>
        </authorList>
    </citation>
    <scope>NUCLEOTIDE SEQUENCE [LARGE SCALE GENOMIC DNA]</scope>
    <source>
        <strain evidence="2 3">F435</strain>
    </source>
</reference>
<comment type="caution">
    <text evidence="2">The sequence shown here is derived from an EMBL/GenBank/DDBJ whole genome shotgun (WGS) entry which is preliminary data.</text>
</comment>
<protein>
    <submittedName>
        <fullName evidence="2">Uncharacterized protein</fullName>
    </submittedName>
</protein>
<keyword evidence="3" id="KW-1185">Reference proteome</keyword>
<evidence type="ECO:0000313" key="3">
    <source>
        <dbReference type="Proteomes" id="UP000435304"/>
    </source>
</evidence>